<dbReference type="Gene3D" id="1.10.4030.10">
    <property type="entry name" value="Porin chaperone SurA, peptide-binding domain"/>
    <property type="match status" value="1"/>
</dbReference>
<dbReference type="InterPro" id="IPR046357">
    <property type="entry name" value="PPIase_dom_sf"/>
</dbReference>
<dbReference type="Pfam" id="PF13616">
    <property type="entry name" value="Rotamase_3"/>
    <property type="match status" value="1"/>
</dbReference>
<dbReference type="InterPro" id="IPR000297">
    <property type="entry name" value="PPIase_PpiC"/>
</dbReference>
<dbReference type="EMBL" id="UINC01210958">
    <property type="protein sequence ID" value="SVE34646.1"/>
    <property type="molecule type" value="Genomic_DNA"/>
</dbReference>
<dbReference type="Gene3D" id="3.10.50.40">
    <property type="match status" value="1"/>
</dbReference>
<feature type="non-terminal residue" evidence="2">
    <location>
        <position position="224"/>
    </location>
</feature>
<accession>A0A383CQJ6</accession>
<dbReference type="AlphaFoldDB" id="A0A383CQJ6"/>
<evidence type="ECO:0000313" key="2">
    <source>
        <dbReference type="EMBL" id="SVE34646.1"/>
    </source>
</evidence>
<sequence>MRSLLALILLLNFGNCFAENTILAIVNEEVITLNSVKHKLNIANSNEEKIAIIKNRIDTIIQLTKVREFDIHPTQSDINRALTQLANINEITLEQLNSYPEISLLTREVTEKLSILNLQRFITKDLILNLSTNELIDNCPAIDNDIKIKQIKIAQIIISEIDDSDISPNSKEETIKEFLKKLSKHITKGASFESFAKLHSQHPSYANGGISDWIIVNNPTTEML</sequence>
<name>A0A383CQJ6_9ZZZZ</name>
<dbReference type="GO" id="GO:0003755">
    <property type="term" value="F:peptidyl-prolyl cis-trans isomerase activity"/>
    <property type="evidence" value="ECO:0007669"/>
    <property type="project" value="InterPro"/>
</dbReference>
<gene>
    <name evidence="2" type="ORF">METZ01_LOCUS487500</name>
</gene>
<dbReference type="SUPFAM" id="SSF109998">
    <property type="entry name" value="Triger factor/SurA peptide-binding domain-like"/>
    <property type="match status" value="1"/>
</dbReference>
<protein>
    <recommendedName>
        <fullName evidence="1">PpiC domain-containing protein</fullName>
    </recommendedName>
</protein>
<dbReference type="PROSITE" id="PS50198">
    <property type="entry name" value="PPIC_PPIASE_2"/>
    <property type="match status" value="1"/>
</dbReference>
<dbReference type="SUPFAM" id="SSF54534">
    <property type="entry name" value="FKBP-like"/>
    <property type="match status" value="1"/>
</dbReference>
<dbReference type="InterPro" id="IPR027304">
    <property type="entry name" value="Trigger_fact/SurA_dom_sf"/>
</dbReference>
<organism evidence="2">
    <name type="scientific">marine metagenome</name>
    <dbReference type="NCBI Taxonomy" id="408172"/>
    <lineage>
        <taxon>unclassified sequences</taxon>
        <taxon>metagenomes</taxon>
        <taxon>ecological metagenomes</taxon>
    </lineage>
</organism>
<feature type="domain" description="PpiC" evidence="1">
    <location>
        <begin position="148"/>
        <end position="224"/>
    </location>
</feature>
<evidence type="ECO:0000259" key="1">
    <source>
        <dbReference type="PROSITE" id="PS50198"/>
    </source>
</evidence>
<reference evidence="2" key="1">
    <citation type="submission" date="2018-05" db="EMBL/GenBank/DDBJ databases">
        <authorList>
            <person name="Lanie J.A."/>
            <person name="Ng W.-L."/>
            <person name="Kazmierczak K.M."/>
            <person name="Andrzejewski T.M."/>
            <person name="Davidsen T.M."/>
            <person name="Wayne K.J."/>
            <person name="Tettelin H."/>
            <person name="Glass J.I."/>
            <person name="Rusch D."/>
            <person name="Podicherti R."/>
            <person name="Tsui H.-C.T."/>
            <person name="Winkler M.E."/>
        </authorList>
    </citation>
    <scope>NUCLEOTIDE SEQUENCE</scope>
</reference>
<proteinExistence type="predicted"/>